<accession>A0AAW0GR01</accession>
<evidence type="ECO:0008006" key="7">
    <source>
        <dbReference type="Google" id="ProtNLM"/>
    </source>
</evidence>
<dbReference type="GO" id="GO:0005737">
    <property type="term" value="C:cytoplasm"/>
    <property type="evidence" value="ECO:0007669"/>
    <property type="project" value="TreeGrafter"/>
</dbReference>
<keyword evidence="6" id="KW-1185">Reference proteome</keyword>
<evidence type="ECO:0000256" key="2">
    <source>
        <dbReference type="ARBA" id="ARBA00022737"/>
    </source>
</evidence>
<feature type="region of interest" description="Disordered" evidence="4">
    <location>
        <begin position="356"/>
        <end position="403"/>
    </location>
</feature>
<protein>
    <recommendedName>
        <fullName evidence="7">WD40 repeat-like protein</fullName>
    </recommendedName>
</protein>
<keyword evidence="2" id="KW-0677">Repeat</keyword>
<dbReference type="InterPro" id="IPR045151">
    <property type="entry name" value="DCAF8"/>
</dbReference>
<proteinExistence type="predicted"/>
<keyword evidence="1 3" id="KW-0853">WD repeat</keyword>
<feature type="region of interest" description="Disordered" evidence="4">
    <location>
        <begin position="422"/>
        <end position="471"/>
    </location>
</feature>
<dbReference type="EMBL" id="JASBNA010000001">
    <property type="protein sequence ID" value="KAK7695843.1"/>
    <property type="molecule type" value="Genomic_DNA"/>
</dbReference>
<dbReference type="SUPFAM" id="SSF50978">
    <property type="entry name" value="WD40 repeat-like"/>
    <property type="match status" value="1"/>
</dbReference>
<name>A0AAW0GR01_9APHY</name>
<reference evidence="5 6" key="1">
    <citation type="submission" date="2022-09" db="EMBL/GenBank/DDBJ databases">
        <authorList>
            <person name="Palmer J.M."/>
        </authorList>
    </citation>
    <scope>NUCLEOTIDE SEQUENCE [LARGE SCALE GENOMIC DNA]</scope>
    <source>
        <strain evidence="5 6">DSM 7382</strain>
    </source>
</reference>
<dbReference type="InterPro" id="IPR001680">
    <property type="entry name" value="WD40_rpt"/>
</dbReference>
<sequence>MKDQFRVSPEPDPEQIQTELAHEPIPNLPASDLDSDSSEFIGPCSWSFAQKLRTGLQRTSISSTWKKQLQCASLYRSLDRVNVLGSSATGHSGCVNALSWARDGELLLSGGDDTTVRIWRLDSLDTSQEYPFVCDAVIRTGHRSNIFANQMLPHSNRIATVARDKQVRVFDINDIVLSPTTAGAGRETEYSPRQTNVRILKCHTAAVKRISTQGTPDMFLTVSEDGTVREHDLRVGHHCGEGACPDALVRFDFSLSTLAMSPLVPWQFVVAGESGYGYLFDRRNIGRQVQEEWGVPLQSQTLATCIRRFGREKSGSGETRATAHVTGARMASDNGHEVLLSYSADAVYLYSTRDEPHDGSSFESGILKPNPKSTSPSRTTSLSPRPRSRSSTASRPRSRMSVNQLNDMMERDIERFFAEDAAEAQEDATSGSSSHEPESPVYERREEVDEEVSMLEEDGDGDEDEDDDEGDQTHEVYADVSVVLPRARFTGICNVETVKDVNFLGPRDEFVVSGSDDGNLFIWDKQTGKLCEILHGDQHVVNVIEGHPYLPLIAVSGIDTTVKLFTPARGPSQFSRMEDVESIIRENHNSSTRRVDLGALMMYARIARRVVGSGVDDDSECTTQ</sequence>
<feature type="repeat" description="WD" evidence="3">
    <location>
        <begin position="88"/>
        <end position="129"/>
    </location>
</feature>
<dbReference type="Pfam" id="PF00400">
    <property type="entry name" value="WD40"/>
    <property type="match status" value="3"/>
</dbReference>
<evidence type="ECO:0000256" key="1">
    <source>
        <dbReference type="ARBA" id="ARBA00022574"/>
    </source>
</evidence>
<dbReference type="Proteomes" id="UP001385951">
    <property type="component" value="Unassembled WGS sequence"/>
</dbReference>
<feature type="compositionally biased region" description="Low complexity" evidence="4">
    <location>
        <begin position="373"/>
        <end position="401"/>
    </location>
</feature>
<dbReference type="GO" id="GO:0080008">
    <property type="term" value="C:Cul4-RING E3 ubiquitin ligase complex"/>
    <property type="evidence" value="ECO:0007669"/>
    <property type="project" value="TreeGrafter"/>
</dbReference>
<evidence type="ECO:0000313" key="6">
    <source>
        <dbReference type="Proteomes" id="UP001385951"/>
    </source>
</evidence>
<feature type="compositionally biased region" description="Basic and acidic residues" evidence="4">
    <location>
        <begin position="435"/>
        <end position="447"/>
    </location>
</feature>
<comment type="caution">
    <text evidence="5">The sequence shown here is derived from an EMBL/GenBank/DDBJ whole genome shotgun (WGS) entry which is preliminary data.</text>
</comment>
<dbReference type="InterPro" id="IPR036322">
    <property type="entry name" value="WD40_repeat_dom_sf"/>
</dbReference>
<gene>
    <name evidence="5" type="ORF">QCA50_000481</name>
</gene>
<dbReference type="PANTHER" id="PTHR15574">
    <property type="entry name" value="WD REPEAT DOMAIN-CONTAINING FAMILY"/>
    <property type="match status" value="1"/>
</dbReference>
<evidence type="ECO:0000256" key="3">
    <source>
        <dbReference type="PROSITE-ProRule" id="PRU00221"/>
    </source>
</evidence>
<dbReference type="PROSITE" id="PS50294">
    <property type="entry name" value="WD_REPEATS_REGION"/>
    <property type="match status" value="1"/>
</dbReference>
<dbReference type="PANTHER" id="PTHR15574:SF40">
    <property type="entry name" value="WD AND TETRATRICOPEPTIDE REPEATS PROTEIN 1"/>
    <property type="match status" value="1"/>
</dbReference>
<dbReference type="SMART" id="SM00320">
    <property type="entry name" value="WD40"/>
    <property type="match status" value="5"/>
</dbReference>
<dbReference type="InterPro" id="IPR015943">
    <property type="entry name" value="WD40/YVTN_repeat-like_dom_sf"/>
</dbReference>
<dbReference type="GO" id="GO:0045717">
    <property type="term" value="P:negative regulation of fatty acid biosynthetic process"/>
    <property type="evidence" value="ECO:0007669"/>
    <property type="project" value="TreeGrafter"/>
</dbReference>
<feature type="compositionally biased region" description="Acidic residues" evidence="4">
    <location>
        <begin position="448"/>
        <end position="470"/>
    </location>
</feature>
<organism evidence="5 6">
    <name type="scientific">Cerrena zonata</name>
    <dbReference type="NCBI Taxonomy" id="2478898"/>
    <lineage>
        <taxon>Eukaryota</taxon>
        <taxon>Fungi</taxon>
        <taxon>Dikarya</taxon>
        <taxon>Basidiomycota</taxon>
        <taxon>Agaricomycotina</taxon>
        <taxon>Agaricomycetes</taxon>
        <taxon>Polyporales</taxon>
        <taxon>Cerrenaceae</taxon>
        <taxon>Cerrena</taxon>
    </lineage>
</organism>
<evidence type="ECO:0000313" key="5">
    <source>
        <dbReference type="EMBL" id="KAK7695843.1"/>
    </source>
</evidence>
<feature type="repeat" description="WD" evidence="3">
    <location>
        <begin position="506"/>
        <end position="533"/>
    </location>
</feature>
<dbReference type="Gene3D" id="2.130.10.10">
    <property type="entry name" value="YVTN repeat-like/Quinoprotein amine dehydrogenase"/>
    <property type="match status" value="2"/>
</dbReference>
<dbReference type="AlphaFoldDB" id="A0AAW0GR01"/>
<evidence type="ECO:0000256" key="4">
    <source>
        <dbReference type="SAM" id="MobiDB-lite"/>
    </source>
</evidence>
<dbReference type="PROSITE" id="PS50082">
    <property type="entry name" value="WD_REPEATS_2"/>
    <property type="match status" value="2"/>
</dbReference>